<feature type="domain" description="DUF4130" evidence="1">
    <location>
        <begin position="85"/>
        <end position="251"/>
    </location>
</feature>
<dbReference type="NCBIfam" id="TIGR03915">
    <property type="entry name" value="SAM_7_link_chp"/>
    <property type="match status" value="1"/>
</dbReference>
<gene>
    <name evidence="2" type="ORF">bsdtb5_27340</name>
</gene>
<dbReference type="KEGG" id="ahb:bsdtb5_27340"/>
<evidence type="ECO:0000259" key="1">
    <source>
        <dbReference type="Pfam" id="PF13566"/>
    </source>
</evidence>
<reference evidence="2 3" key="1">
    <citation type="submission" date="2020-11" db="EMBL/GenBank/DDBJ databases">
        <title>Draft genome sequencing of a Lachnospiraceae strain isolated from anoxic soil subjected to BSD treatment.</title>
        <authorList>
            <person name="Uek A."/>
            <person name="Tonouchi A."/>
        </authorList>
    </citation>
    <scope>NUCLEOTIDE SEQUENCE [LARGE SCALE GENOMIC DNA]</scope>
    <source>
        <strain evidence="2 3">TB5</strain>
    </source>
</reference>
<dbReference type="Pfam" id="PF13566">
    <property type="entry name" value="DUF4130"/>
    <property type="match status" value="1"/>
</dbReference>
<keyword evidence="3" id="KW-1185">Reference proteome</keyword>
<dbReference type="AlphaFoldDB" id="A0A7R7EME8"/>
<dbReference type="InterPro" id="IPR025404">
    <property type="entry name" value="DUF4130"/>
</dbReference>
<dbReference type="Proteomes" id="UP000595897">
    <property type="component" value="Chromosome"/>
</dbReference>
<evidence type="ECO:0000313" key="2">
    <source>
        <dbReference type="EMBL" id="BCN31439.1"/>
    </source>
</evidence>
<organism evidence="2 3">
    <name type="scientific">Anaeromicropila herbilytica</name>
    <dbReference type="NCBI Taxonomy" id="2785025"/>
    <lineage>
        <taxon>Bacteria</taxon>
        <taxon>Bacillati</taxon>
        <taxon>Bacillota</taxon>
        <taxon>Clostridia</taxon>
        <taxon>Lachnospirales</taxon>
        <taxon>Lachnospiraceae</taxon>
        <taxon>Anaeromicropila</taxon>
    </lineage>
</organism>
<dbReference type="EMBL" id="AP024169">
    <property type="protein sequence ID" value="BCN31439.1"/>
    <property type="molecule type" value="Genomic_DNA"/>
</dbReference>
<protein>
    <submittedName>
        <fullName evidence="2">DNA metabolism protein</fullName>
    </submittedName>
</protein>
<accession>A0A7R7EME8</accession>
<name>A0A7R7EME8_9FIRM</name>
<proteinExistence type="predicted"/>
<dbReference type="InterPro" id="IPR023875">
    <property type="entry name" value="DNA_repair_put"/>
</dbReference>
<dbReference type="RefSeq" id="WP_271712556.1">
    <property type="nucleotide sequence ID" value="NZ_AP024169.1"/>
</dbReference>
<sequence length="256" mass="29754">MTIYLCEDSIDGIFTAIYDAWASKKGHANVRIELQQENTYELFHEYIAVVTDTDKALKVAKTINDRLGNEVYQELTKAALSCGEDKADAIYRVLILGFSLKKGNKVLDCLSNESVFKVFEYSRKANNEAHHLLGFIRFVELDNGVLFAKINPKNNIITILSAHFHIRMPLENWMIYDENRKLAIVYKKETVPVLVSGEEIDSERIERVSDNEKEFQQLWNSFFESICIKERVNLKLQMNNLPKRFWSNMTEMKDKI</sequence>
<evidence type="ECO:0000313" key="3">
    <source>
        <dbReference type="Proteomes" id="UP000595897"/>
    </source>
</evidence>